<reference evidence="3" key="1">
    <citation type="submission" date="2020-11" db="EMBL/GenBank/DDBJ databases">
        <authorList>
            <person name="Tran Van P."/>
        </authorList>
    </citation>
    <scope>NUCLEOTIDE SEQUENCE</scope>
</reference>
<dbReference type="Gene3D" id="1.20.58.70">
    <property type="match status" value="1"/>
</dbReference>
<gene>
    <name evidence="3" type="ORF">ONB1V03_LOCUS11758</name>
</gene>
<dbReference type="GO" id="GO:0016192">
    <property type="term" value="P:vesicle-mediated transport"/>
    <property type="evidence" value="ECO:0007669"/>
    <property type="project" value="InterPro"/>
</dbReference>
<sequence>MSYSGSYLSTIGERNDWSRLSQTVATNVQKISQNVNQMQRMVNQIGTSQDSDNLRSNLHEVQHYTNQLAKDTNNNLKELAQLPQPTNVSEQKQRRMLRERLTNDFSEALKNFQVIQRTAASKEKESVIRVRTNSGLNSSNVWNHYSSRKPSNLSNLQRFGSMTNNSCSVRLAGTTPYSLSLRNHLAPMLTVKPMPPRHQVVDVSDELSAASRRILEKLEKASTPVQDARRQPYSSRSELKDYFHSSHYLFRHNKRPKLGPPTGASPLATASTTDYKFPTQKWELKLVPNPDLVAKSALDESSRDDRVGAGEGTDIQRLSENFGGKMVRKMTREERRVPKVPVDDDNRYADTLERLSTVEPLVMPSGAAMPTFSFGASRQPSAKPLPTTTVTKVNADTEEVAPDESPPAFKFTAPVLKRNNKRKPIVDTIKASDITFSDDKNNMKGSFVFSSPPAPTPTDKSIADSVTSDARTAPTH</sequence>
<dbReference type="Proteomes" id="UP000728032">
    <property type="component" value="Unassembled WGS sequence"/>
</dbReference>
<organism evidence="3">
    <name type="scientific">Oppiella nova</name>
    <dbReference type="NCBI Taxonomy" id="334625"/>
    <lineage>
        <taxon>Eukaryota</taxon>
        <taxon>Metazoa</taxon>
        <taxon>Ecdysozoa</taxon>
        <taxon>Arthropoda</taxon>
        <taxon>Chelicerata</taxon>
        <taxon>Arachnida</taxon>
        <taxon>Acari</taxon>
        <taxon>Acariformes</taxon>
        <taxon>Sarcoptiformes</taxon>
        <taxon>Oribatida</taxon>
        <taxon>Brachypylina</taxon>
        <taxon>Oppioidea</taxon>
        <taxon>Oppiidae</taxon>
        <taxon>Oppiella</taxon>
    </lineage>
</organism>
<feature type="domain" description="Syntaxin N-terminal" evidence="2">
    <location>
        <begin position="9"/>
        <end position="124"/>
    </location>
</feature>
<dbReference type="EMBL" id="OC923857">
    <property type="protein sequence ID" value="CAD7655113.1"/>
    <property type="molecule type" value="Genomic_DNA"/>
</dbReference>
<feature type="compositionally biased region" description="Polar residues" evidence="1">
    <location>
        <begin position="464"/>
        <end position="476"/>
    </location>
</feature>
<dbReference type="SUPFAM" id="SSF47661">
    <property type="entry name" value="t-snare proteins"/>
    <property type="match status" value="1"/>
</dbReference>
<dbReference type="GO" id="GO:0016020">
    <property type="term" value="C:membrane"/>
    <property type="evidence" value="ECO:0007669"/>
    <property type="project" value="InterPro"/>
</dbReference>
<dbReference type="AlphaFoldDB" id="A0A7R9M7L8"/>
<dbReference type="OrthoDB" id="364348at2759"/>
<evidence type="ECO:0000259" key="2">
    <source>
        <dbReference type="SMART" id="SM00503"/>
    </source>
</evidence>
<dbReference type="InterPro" id="IPR006011">
    <property type="entry name" value="Syntaxin_N"/>
</dbReference>
<name>A0A7R9M7L8_9ACAR</name>
<dbReference type="SMART" id="SM00503">
    <property type="entry name" value="SynN"/>
    <property type="match status" value="1"/>
</dbReference>
<feature type="region of interest" description="Disordered" evidence="1">
    <location>
        <begin position="437"/>
        <end position="476"/>
    </location>
</feature>
<evidence type="ECO:0000313" key="3">
    <source>
        <dbReference type="EMBL" id="CAD7655113.1"/>
    </source>
</evidence>
<keyword evidence="4" id="KW-1185">Reference proteome</keyword>
<evidence type="ECO:0000256" key="1">
    <source>
        <dbReference type="SAM" id="MobiDB-lite"/>
    </source>
</evidence>
<accession>A0A7R9M7L8</accession>
<dbReference type="FunFam" id="1.20.58.70:FF:000006">
    <property type="entry name" value="Syntaxin 7"/>
    <property type="match status" value="1"/>
</dbReference>
<dbReference type="EMBL" id="CAJPVJ010009032">
    <property type="protein sequence ID" value="CAG2172300.1"/>
    <property type="molecule type" value="Genomic_DNA"/>
</dbReference>
<protein>
    <recommendedName>
        <fullName evidence="2">Syntaxin N-terminal domain-containing protein</fullName>
    </recommendedName>
</protein>
<dbReference type="Pfam" id="PF14523">
    <property type="entry name" value="Syntaxin_2"/>
    <property type="match status" value="1"/>
</dbReference>
<proteinExistence type="predicted"/>
<evidence type="ECO:0000313" key="4">
    <source>
        <dbReference type="Proteomes" id="UP000728032"/>
    </source>
</evidence>
<dbReference type="InterPro" id="IPR010989">
    <property type="entry name" value="SNARE"/>
</dbReference>